<evidence type="ECO:0000256" key="1">
    <source>
        <dbReference type="ARBA" id="ARBA00009437"/>
    </source>
</evidence>
<dbReference type="InterPro" id="IPR000847">
    <property type="entry name" value="LysR_HTH_N"/>
</dbReference>
<dbReference type="Gene3D" id="3.40.190.290">
    <property type="match status" value="1"/>
</dbReference>
<dbReference type="GeneID" id="34235298"/>
<dbReference type="Proteomes" id="UP000002482">
    <property type="component" value="Chromosome"/>
</dbReference>
<dbReference type="PANTHER" id="PTHR30419:SF30">
    <property type="entry name" value="LYSR FAMILY TRANSCRIPTIONAL REGULATOR"/>
    <property type="match status" value="1"/>
</dbReference>
<dbReference type="EMBL" id="CP002521">
    <property type="protein sequence ID" value="ADX46912.1"/>
    <property type="molecule type" value="Genomic_DNA"/>
</dbReference>
<accession>F0Q5V0</accession>
<dbReference type="HOGENOM" id="CLU_039613_6_0_4"/>
<feature type="domain" description="HTH lysR-type" evidence="5">
    <location>
        <begin position="6"/>
        <end position="63"/>
    </location>
</feature>
<dbReference type="PROSITE" id="PS50931">
    <property type="entry name" value="HTH_LYSR"/>
    <property type="match status" value="1"/>
</dbReference>
<dbReference type="FunFam" id="1.10.10.10:FF:000001">
    <property type="entry name" value="LysR family transcriptional regulator"/>
    <property type="match status" value="1"/>
</dbReference>
<evidence type="ECO:0000259" key="5">
    <source>
        <dbReference type="PROSITE" id="PS50931"/>
    </source>
</evidence>
<gene>
    <name evidence="6" type="ordered locus">Acav_3008</name>
</gene>
<dbReference type="AlphaFoldDB" id="F0Q5V0"/>
<evidence type="ECO:0000256" key="4">
    <source>
        <dbReference type="ARBA" id="ARBA00023163"/>
    </source>
</evidence>
<organism evidence="6 7">
    <name type="scientific">Paracidovorax avenae (strain ATCC 19860 / DSM 7227 / CCUG 15838 / JCM 20985 / LMG 2117 / NCPPB 1011)</name>
    <name type="common">Acidovorax avenae</name>
    <dbReference type="NCBI Taxonomy" id="643561"/>
    <lineage>
        <taxon>Bacteria</taxon>
        <taxon>Pseudomonadati</taxon>
        <taxon>Pseudomonadota</taxon>
        <taxon>Betaproteobacteria</taxon>
        <taxon>Burkholderiales</taxon>
        <taxon>Comamonadaceae</taxon>
        <taxon>Paracidovorax</taxon>
    </lineage>
</organism>
<keyword evidence="4" id="KW-0804">Transcription</keyword>
<name>F0Q5V0_PARA1</name>
<dbReference type="PANTHER" id="PTHR30419">
    <property type="entry name" value="HTH-TYPE TRANSCRIPTIONAL REGULATOR YBHD"/>
    <property type="match status" value="1"/>
</dbReference>
<dbReference type="InterPro" id="IPR005119">
    <property type="entry name" value="LysR_subst-bd"/>
</dbReference>
<dbReference type="KEGG" id="aaa:Acav_3008"/>
<comment type="similarity">
    <text evidence="1">Belongs to the LysR transcriptional regulatory family.</text>
</comment>
<dbReference type="InterPro" id="IPR050950">
    <property type="entry name" value="HTH-type_LysR_regulators"/>
</dbReference>
<keyword evidence="2" id="KW-0805">Transcription regulation</keyword>
<dbReference type="Pfam" id="PF00126">
    <property type="entry name" value="HTH_1"/>
    <property type="match status" value="1"/>
</dbReference>
<dbReference type="Pfam" id="PF03466">
    <property type="entry name" value="LysR_substrate"/>
    <property type="match status" value="1"/>
</dbReference>
<evidence type="ECO:0000256" key="3">
    <source>
        <dbReference type="ARBA" id="ARBA00023125"/>
    </source>
</evidence>
<sequence length="307" mass="33197">MALTRYTLRQLEAFVAVAEHRSFSEAAQRLRLTAQAVSQLVAELEAVLGFRLFDRTTRRVSLSSAGQDFLGPADTVLRHVRAADSAASDVRNRAAGIVRVGAPLVLASAAIPAAILAYQAQRPRVVVRVKDLSVDHLVDAVLAGDVDLAVGPDRPSGEGVRRVPMFDSLWVLWCAPTHPLARHSPLRWDDLRGHALVAAGRDHERSVAQMHVNAPQDDRVVPVDVVDNISTALGIAAQGLAATLAPAYVAVMARPLGLVMRRVVEPETVRKVCLYRPLARTLSPAAEGFAEHLEQWLPRWPSAAGDS</sequence>
<dbReference type="InterPro" id="IPR036390">
    <property type="entry name" value="WH_DNA-bd_sf"/>
</dbReference>
<dbReference type="OrthoDB" id="8675247at2"/>
<dbReference type="SUPFAM" id="SSF53850">
    <property type="entry name" value="Periplasmic binding protein-like II"/>
    <property type="match status" value="1"/>
</dbReference>
<dbReference type="Gene3D" id="1.10.10.10">
    <property type="entry name" value="Winged helix-like DNA-binding domain superfamily/Winged helix DNA-binding domain"/>
    <property type="match status" value="1"/>
</dbReference>
<dbReference type="RefSeq" id="WP_013595403.1">
    <property type="nucleotide sequence ID" value="NC_015138.1"/>
</dbReference>
<dbReference type="InterPro" id="IPR036388">
    <property type="entry name" value="WH-like_DNA-bd_sf"/>
</dbReference>
<dbReference type="GO" id="GO:0003677">
    <property type="term" value="F:DNA binding"/>
    <property type="evidence" value="ECO:0007669"/>
    <property type="project" value="UniProtKB-KW"/>
</dbReference>
<evidence type="ECO:0000313" key="6">
    <source>
        <dbReference type="EMBL" id="ADX46912.1"/>
    </source>
</evidence>
<dbReference type="GO" id="GO:0003700">
    <property type="term" value="F:DNA-binding transcription factor activity"/>
    <property type="evidence" value="ECO:0007669"/>
    <property type="project" value="InterPro"/>
</dbReference>
<evidence type="ECO:0000256" key="2">
    <source>
        <dbReference type="ARBA" id="ARBA00023015"/>
    </source>
</evidence>
<dbReference type="GO" id="GO:0005829">
    <property type="term" value="C:cytosol"/>
    <property type="evidence" value="ECO:0007669"/>
    <property type="project" value="TreeGrafter"/>
</dbReference>
<evidence type="ECO:0000313" key="7">
    <source>
        <dbReference type="Proteomes" id="UP000002482"/>
    </source>
</evidence>
<keyword evidence="3" id="KW-0238">DNA-binding</keyword>
<keyword evidence="7" id="KW-1185">Reference proteome</keyword>
<dbReference type="SUPFAM" id="SSF46785">
    <property type="entry name" value="Winged helix' DNA-binding domain"/>
    <property type="match status" value="1"/>
</dbReference>
<reference evidence="6" key="1">
    <citation type="submission" date="2011-02" db="EMBL/GenBank/DDBJ databases">
        <title>Complete sequence of Acidovorax avenae subsp. avenae ATCC 19860.</title>
        <authorList>
            <consortium name="US DOE Joint Genome Institute"/>
            <person name="Lucas S."/>
            <person name="Copeland A."/>
            <person name="Lapidus A."/>
            <person name="Cheng J.-F."/>
            <person name="Goodwin L."/>
            <person name="Pitluck S."/>
            <person name="Chertkov O."/>
            <person name="Held B."/>
            <person name="Detter J.C."/>
            <person name="Han C."/>
            <person name="Tapia R."/>
            <person name="Land M."/>
            <person name="Hauser L."/>
            <person name="Kyrpides N."/>
            <person name="Ivanova N."/>
            <person name="Ovchinnikova G."/>
            <person name="Pagani I."/>
            <person name="Gordon S."/>
            <person name="Woyke T."/>
        </authorList>
    </citation>
    <scope>NUCLEOTIDE SEQUENCE</scope>
    <source>
        <strain evidence="6">ATCC 19860</strain>
    </source>
</reference>
<protein>
    <submittedName>
        <fullName evidence="6">Transcriptional regulator, LysR family</fullName>
    </submittedName>
</protein>
<proteinExistence type="inferred from homology"/>